<keyword evidence="3 7" id="KW-0812">Transmembrane</keyword>
<keyword evidence="5 7" id="KW-0472">Membrane</keyword>
<dbReference type="InterPro" id="IPR011701">
    <property type="entry name" value="MFS"/>
</dbReference>
<comment type="subcellular location">
    <subcellularLocation>
        <location evidence="1">Membrane</location>
        <topology evidence="1">Multi-pass membrane protein</topology>
    </subcellularLocation>
</comment>
<dbReference type="OrthoDB" id="28755at2759"/>
<dbReference type="STRING" id="796925.A0A137PEQ0"/>
<evidence type="ECO:0000256" key="7">
    <source>
        <dbReference type="SAM" id="Phobius"/>
    </source>
</evidence>
<evidence type="ECO:0000313" key="9">
    <source>
        <dbReference type="Proteomes" id="UP000070444"/>
    </source>
</evidence>
<feature type="transmembrane region" description="Helical" evidence="7">
    <location>
        <begin position="192"/>
        <end position="214"/>
    </location>
</feature>
<feature type="transmembrane region" description="Helical" evidence="7">
    <location>
        <begin position="112"/>
        <end position="132"/>
    </location>
</feature>
<dbReference type="Pfam" id="PF07690">
    <property type="entry name" value="MFS_1"/>
    <property type="match status" value="1"/>
</dbReference>
<feature type="region of interest" description="Disordered" evidence="6">
    <location>
        <begin position="1"/>
        <end position="23"/>
    </location>
</feature>
<organism evidence="8 9">
    <name type="scientific">Conidiobolus coronatus (strain ATCC 28846 / CBS 209.66 / NRRL 28638)</name>
    <name type="common">Delacroixia coronata</name>
    <dbReference type="NCBI Taxonomy" id="796925"/>
    <lineage>
        <taxon>Eukaryota</taxon>
        <taxon>Fungi</taxon>
        <taxon>Fungi incertae sedis</taxon>
        <taxon>Zoopagomycota</taxon>
        <taxon>Entomophthoromycotina</taxon>
        <taxon>Entomophthoromycetes</taxon>
        <taxon>Entomophthorales</taxon>
        <taxon>Ancylistaceae</taxon>
        <taxon>Conidiobolus</taxon>
    </lineage>
</organism>
<dbReference type="AlphaFoldDB" id="A0A137PEQ0"/>
<dbReference type="GO" id="GO:0005886">
    <property type="term" value="C:plasma membrane"/>
    <property type="evidence" value="ECO:0007669"/>
    <property type="project" value="TreeGrafter"/>
</dbReference>
<feature type="transmembrane region" description="Helical" evidence="7">
    <location>
        <begin position="287"/>
        <end position="304"/>
    </location>
</feature>
<evidence type="ECO:0000256" key="1">
    <source>
        <dbReference type="ARBA" id="ARBA00004141"/>
    </source>
</evidence>
<evidence type="ECO:0000313" key="8">
    <source>
        <dbReference type="EMBL" id="KXN73460.1"/>
    </source>
</evidence>
<feature type="transmembrane region" description="Helical" evidence="7">
    <location>
        <begin position="147"/>
        <end position="171"/>
    </location>
</feature>
<feature type="transmembrane region" description="Helical" evidence="7">
    <location>
        <begin position="334"/>
        <end position="354"/>
    </location>
</feature>
<dbReference type="InterPro" id="IPR036259">
    <property type="entry name" value="MFS_trans_sf"/>
</dbReference>
<evidence type="ECO:0000256" key="6">
    <source>
        <dbReference type="SAM" id="MobiDB-lite"/>
    </source>
</evidence>
<evidence type="ECO:0000256" key="4">
    <source>
        <dbReference type="ARBA" id="ARBA00022989"/>
    </source>
</evidence>
<evidence type="ECO:0000256" key="3">
    <source>
        <dbReference type="ARBA" id="ARBA00022692"/>
    </source>
</evidence>
<dbReference type="PANTHER" id="PTHR19432:SF35">
    <property type="entry name" value="SOLUTE CARRIER FAMILY 45 MEMBER 3 ISOFORM X1"/>
    <property type="match status" value="1"/>
</dbReference>
<protein>
    <submittedName>
        <fullName evidence="8">MFS general substrate transporter</fullName>
    </submittedName>
</protein>
<name>A0A137PEQ0_CONC2</name>
<dbReference type="GO" id="GO:0008506">
    <property type="term" value="F:sucrose:proton symporter activity"/>
    <property type="evidence" value="ECO:0007669"/>
    <property type="project" value="TreeGrafter"/>
</dbReference>
<sequence>MTSGGGSSVMNSQASHTQREEEELERRFRYPSTHWLGSDFSRLATLSCCLLGIQFCWSVEFAYGSNYLISLGMTKSQMSLVWLAGPISGLIMQPLVGVWSDQCTSPMGRRRPFMIVATGMVLFSLFTIGWTVEFVESLGGKASEAKYFAVMSFFILDFAINAVQACARALIVDVLPGSMQEIGNAWASRMIGLGNVFGYLMGYLDLVKFLPFFGDKQLKVLTVIAAISLVLTVGITSCCVVEKRIYNSDLEDYDLNPIQKTIKSLFTIFKTMFNLPGPIAKVCNTQFFSWMGWFPFMFYATVWVSEIEFDGKPPIDESLGGNDSVGDSTRTGSFALVIFSVVSLVSSFVLPLIVKNKNNNNESNNTNNSRYNKYLLNLPQWFTLTLAMYGICMLCTSFIWTVTGATILIALCGIPWSVSMWAPFSLIAEHLRNQNLEDDQSAQTEEYRRLTDVVTEEHENDRDDDTVPLGAQIPASNYLSRRANNPSDPPPRYSGTFDEDQPLAQSSDHVEEVQPPKSVEDAGMILGIHNIYIVIPQLLISLIGSIIFYIYEVAKSKGSGTGISAILKLAGLLSLVASFVSLSIWKNKHH</sequence>
<feature type="transmembrane region" description="Helical" evidence="7">
    <location>
        <begin position="80"/>
        <end position="100"/>
    </location>
</feature>
<reference evidence="8 9" key="1">
    <citation type="journal article" date="2015" name="Genome Biol. Evol.">
        <title>Phylogenomic analyses indicate that early fungi evolved digesting cell walls of algal ancestors of land plants.</title>
        <authorList>
            <person name="Chang Y."/>
            <person name="Wang S."/>
            <person name="Sekimoto S."/>
            <person name="Aerts A.L."/>
            <person name="Choi C."/>
            <person name="Clum A."/>
            <person name="LaButti K.M."/>
            <person name="Lindquist E.A."/>
            <person name="Yee Ngan C."/>
            <person name="Ohm R.A."/>
            <person name="Salamov A.A."/>
            <person name="Grigoriev I.V."/>
            <person name="Spatafora J.W."/>
            <person name="Berbee M.L."/>
        </authorList>
    </citation>
    <scope>NUCLEOTIDE SEQUENCE [LARGE SCALE GENOMIC DNA]</scope>
    <source>
        <strain evidence="8 9">NRRL 28638</strain>
    </source>
</reference>
<evidence type="ECO:0000256" key="5">
    <source>
        <dbReference type="ARBA" id="ARBA00023136"/>
    </source>
</evidence>
<dbReference type="Proteomes" id="UP000070444">
    <property type="component" value="Unassembled WGS sequence"/>
</dbReference>
<dbReference type="OMA" id="WVAEIYD"/>
<keyword evidence="4 7" id="KW-1133">Transmembrane helix</keyword>
<feature type="transmembrane region" description="Helical" evidence="7">
    <location>
        <begin position="531"/>
        <end position="551"/>
    </location>
</feature>
<keyword evidence="2" id="KW-0813">Transport</keyword>
<feature type="transmembrane region" description="Helical" evidence="7">
    <location>
        <begin position="406"/>
        <end position="427"/>
    </location>
</feature>
<dbReference type="Gene3D" id="1.20.1250.20">
    <property type="entry name" value="MFS general substrate transporter like domains"/>
    <property type="match status" value="1"/>
</dbReference>
<dbReference type="EMBL" id="KQ964436">
    <property type="protein sequence ID" value="KXN73460.1"/>
    <property type="molecule type" value="Genomic_DNA"/>
</dbReference>
<keyword evidence="9" id="KW-1185">Reference proteome</keyword>
<feature type="transmembrane region" description="Helical" evidence="7">
    <location>
        <begin position="220"/>
        <end position="241"/>
    </location>
</feature>
<dbReference type="SUPFAM" id="SSF103473">
    <property type="entry name" value="MFS general substrate transporter"/>
    <property type="match status" value="1"/>
</dbReference>
<feature type="transmembrane region" description="Helical" evidence="7">
    <location>
        <begin position="563"/>
        <end position="585"/>
    </location>
</feature>
<dbReference type="PANTHER" id="PTHR19432">
    <property type="entry name" value="SUGAR TRANSPORTER"/>
    <property type="match status" value="1"/>
</dbReference>
<gene>
    <name evidence="8" type="ORF">CONCODRAFT_55421</name>
</gene>
<proteinExistence type="predicted"/>
<accession>A0A137PEQ0</accession>
<feature type="region of interest" description="Disordered" evidence="6">
    <location>
        <begin position="479"/>
        <end position="515"/>
    </location>
</feature>
<evidence type="ECO:0000256" key="2">
    <source>
        <dbReference type="ARBA" id="ARBA00022448"/>
    </source>
</evidence>
<feature type="transmembrane region" description="Helical" evidence="7">
    <location>
        <begin position="375"/>
        <end position="400"/>
    </location>
</feature>